<reference evidence="1 2" key="1">
    <citation type="submission" date="2017-06" db="EMBL/GenBank/DDBJ databases">
        <title>Azoarcus sp. TSNA42 complete genome sequence.</title>
        <authorList>
            <person name="Woo J.-H."/>
            <person name="Kim H.-S."/>
        </authorList>
    </citation>
    <scope>NUCLEOTIDE SEQUENCE [LARGE SCALE GENOMIC DNA]</scope>
    <source>
        <strain evidence="1 2">TSNA42</strain>
    </source>
</reference>
<protein>
    <submittedName>
        <fullName evidence="1">Uncharacterized protein</fullName>
    </submittedName>
</protein>
<sequence>MNIPPQSIQALRDVPDGVPRLFMHHRPRHQRAAAATLGGAERSTHPLCDAFATRAAAPFDQADDAVLIAIPAPRTGSPPIQFQ</sequence>
<evidence type="ECO:0000313" key="2">
    <source>
        <dbReference type="Proteomes" id="UP000244902"/>
    </source>
</evidence>
<dbReference type="AlphaFoldDB" id="A0A2U8H616"/>
<name>A0A2U8H616_9RHOO</name>
<dbReference type="EMBL" id="CP022188">
    <property type="protein sequence ID" value="AWI81088.1"/>
    <property type="molecule type" value="Genomic_DNA"/>
</dbReference>
<organism evidence="1 2">
    <name type="scientific">Parazoarcus communis</name>
    <dbReference type="NCBI Taxonomy" id="41977"/>
    <lineage>
        <taxon>Bacteria</taxon>
        <taxon>Pseudomonadati</taxon>
        <taxon>Pseudomonadota</taxon>
        <taxon>Betaproteobacteria</taxon>
        <taxon>Rhodocyclales</taxon>
        <taxon>Zoogloeaceae</taxon>
        <taxon>Parazoarcus</taxon>
    </lineage>
</organism>
<accession>A0A2U8H616</accession>
<gene>
    <name evidence="1" type="ORF">CEW87_18015</name>
</gene>
<dbReference type="Proteomes" id="UP000244902">
    <property type="component" value="Chromosome"/>
</dbReference>
<proteinExistence type="predicted"/>
<evidence type="ECO:0000313" key="1">
    <source>
        <dbReference type="EMBL" id="AWI81088.1"/>
    </source>
</evidence>